<dbReference type="Proteomes" id="UP000026915">
    <property type="component" value="Chromosome 1"/>
</dbReference>
<accession>A0A061DTP4</accession>
<dbReference type="EMBL" id="CM001879">
    <property type="protein sequence ID" value="EOX93353.1"/>
    <property type="molecule type" value="Genomic_DNA"/>
</dbReference>
<dbReference type="InParanoid" id="A0A061DTP4"/>
<protein>
    <submittedName>
        <fullName evidence="1">Uncharacterized protein</fullName>
    </submittedName>
</protein>
<gene>
    <name evidence="1" type="ORF">TCM_002193</name>
</gene>
<proteinExistence type="predicted"/>
<dbReference type="AlphaFoldDB" id="A0A061DTP4"/>
<dbReference type="HOGENOM" id="CLU_2745121_0_0_1"/>
<sequence length="71" mass="8141">MSTLVLRHGPSWVCLAVSTERFPLCFFFHNHLRRRSPEGMDGLAPHQVLVNVLPRGGKITHKHVFLVVLRQ</sequence>
<evidence type="ECO:0000313" key="1">
    <source>
        <dbReference type="EMBL" id="EOX93353.1"/>
    </source>
</evidence>
<reference evidence="1 2" key="1">
    <citation type="journal article" date="2013" name="Genome Biol.">
        <title>The genome sequence of the most widely cultivated cacao type and its use to identify candidate genes regulating pod color.</title>
        <authorList>
            <person name="Motamayor J.C."/>
            <person name="Mockaitis K."/>
            <person name="Schmutz J."/>
            <person name="Haiminen N."/>
            <person name="Iii D.L."/>
            <person name="Cornejo O."/>
            <person name="Findley S.D."/>
            <person name="Zheng P."/>
            <person name="Utro F."/>
            <person name="Royaert S."/>
            <person name="Saski C."/>
            <person name="Jenkins J."/>
            <person name="Podicheti R."/>
            <person name="Zhao M."/>
            <person name="Scheffler B.E."/>
            <person name="Stack J.C."/>
            <person name="Feltus F.A."/>
            <person name="Mustiga G.M."/>
            <person name="Amores F."/>
            <person name="Phillips W."/>
            <person name="Marelli J.P."/>
            <person name="May G.D."/>
            <person name="Shapiro H."/>
            <person name="Ma J."/>
            <person name="Bustamante C.D."/>
            <person name="Schnell R.J."/>
            <person name="Main D."/>
            <person name="Gilbert D."/>
            <person name="Parida L."/>
            <person name="Kuhn D.N."/>
        </authorList>
    </citation>
    <scope>NUCLEOTIDE SEQUENCE [LARGE SCALE GENOMIC DNA]</scope>
    <source>
        <strain evidence="2">cv. Matina 1-6</strain>
    </source>
</reference>
<keyword evidence="2" id="KW-1185">Reference proteome</keyword>
<evidence type="ECO:0000313" key="2">
    <source>
        <dbReference type="Proteomes" id="UP000026915"/>
    </source>
</evidence>
<name>A0A061DTP4_THECC</name>
<organism evidence="1 2">
    <name type="scientific">Theobroma cacao</name>
    <name type="common">Cacao</name>
    <name type="synonym">Cocoa</name>
    <dbReference type="NCBI Taxonomy" id="3641"/>
    <lineage>
        <taxon>Eukaryota</taxon>
        <taxon>Viridiplantae</taxon>
        <taxon>Streptophyta</taxon>
        <taxon>Embryophyta</taxon>
        <taxon>Tracheophyta</taxon>
        <taxon>Spermatophyta</taxon>
        <taxon>Magnoliopsida</taxon>
        <taxon>eudicotyledons</taxon>
        <taxon>Gunneridae</taxon>
        <taxon>Pentapetalae</taxon>
        <taxon>rosids</taxon>
        <taxon>malvids</taxon>
        <taxon>Malvales</taxon>
        <taxon>Malvaceae</taxon>
        <taxon>Byttnerioideae</taxon>
        <taxon>Theobroma</taxon>
    </lineage>
</organism>
<dbReference type="Gramene" id="EOX93353">
    <property type="protein sequence ID" value="EOX93353"/>
    <property type="gene ID" value="TCM_002193"/>
</dbReference>